<organism evidence="8 9">
    <name type="scientific">Arthrobacter flavus</name>
    <dbReference type="NCBI Taxonomy" id="95172"/>
    <lineage>
        <taxon>Bacteria</taxon>
        <taxon>Bacillati</taxon>
        <taxon>Actinomycetota</taxon>
        <taxon>Actinomycetes</taxon>
        <taxon>Micrococcales</taxon>
        <taxon>Micrococcaceae</taxon>
        <taxon>Arthrobacter</taxon>
    </lineage>
</organism>
<evidence type="ECO:0000256" key="6">
    <source>
        <dbReference type="SAM" id="MobiDB-lite"/>
    </source>
</evidence>
<evidence type="ECO:0000256" key="1">
    <source>
        <dbReference type="ARBA" id="ARBA00004202"/>
    </source>
</evidence>
<gene>
    <name evidence="8" type="ORF">ACFSFX_07110</name>
</gene>
<proteinExistence type="predicted"/>
<evidence type="ECO:0000256" key="3">
    <source>
        <dbReference type="ARBA" id="ARBA00022741"/>
    </source>
</evidence>
<dbReference type="InterPro" id="IPR050763">
    <property type="entry name" value="ABC_transporter_ATP-binding"/>
</dbReference>
<feature type="domain" description="ABC transporter" evidence="7">
    <location>
        <begin position="25"/>
        <end position="255"/>
    </location>
</feature>
<keyword evidence="5" id="KW-0046">Antibiotic resistance</keyword>
<dbReference type="PROSITE" id="PS00211">
    <property type="entry name" value="ABC_TRANSPORTER_1"/>
    <property type="match status" value="1"/>
</dbReference>
<evidence type="ECO:0000256" key="4">
    <source>
        <dbReference type="ARBA" id="ARBA00022840"/>
    </source>
</evidence>
<dbReference type="Proteomes" id="UP001597307">
    <property type="component" value="Unassembled WGS sequence"/>
</dbReference>
<accession>A0ABW4Q6N8</accession>
<keyword evidence="2" id="KW-0813">Transport</keyword>
<dbReference type="PANTHER" id="PTHR42711">
    <property type="entry name" value="ABC TRANSPORTER ATP-BINDING PROTEIN"/>
    <property type="match status" value="1"/>
</dbReference>
<name>A0ABW4Q6N8_9MICC</name>
<evidence type="ECO:0000313" key="9">
    <source>
        <dbReference type="Proteomes" id="UP001597307"/>
    </source>
</evidence>
<dbReference type="EMBL" id="JBHUGA010000011">
    <property type="protein sequence ID" value="MFD1846365.1"/>
    <property type="molecule type" value="Genomic_DNA"/>
</dbReference>
<comment type="subcellular location">
    <subcellularLocation>
        <location evidence="1">Cell membrane</location>
        <topology evidence="1">Peripheral membrane protein</topology>
    </subcellularLocation>
</comment>
<keyword evidence="4 8" id="KW-0067">ATP-binding</keyword>
<dbReference type="CDD" id="cd03230">
    <property type="entry name" value="ABC_DR_subfamily_A"/>
    <property type="match status" value="1"/>
</dbReference>
<dbReference type="Pfam" id="PF00005">
    <property type="entry name" value="ABC_tran"/>
    <property type="match status" value="1"/>
</dbReference>
<protein>
    <submittedName>
        <fullName evidence="8">ABC transporter ATP-binding protein</fullName>
    </submittedName>
</protein>
<dbReference type="RefSeq" id="WP_343879678.1">
    <property type="nucleotide sequence ID" value="NZ_BAAAIJ010000047.1"/>
</dbReference>
<dbReference type="Gene3D" id="3.40.50.300">
    <property type="entry name" value="P-loop containing nucleotide triphosphate hydrolases"/>
    <property type="match status" value="1"/>
</dbReference>
<dbReference type="InterPro" id="IPR003439">
    <property type="entry name" value="ABC_transporter-like_ATP-bd"/>
</dbReference>
<keyword evidence="3" id="KW-0547">Nucleotide-binding</keyword>
<reference evidence="9" key="1">
    <citation type="journal article" date="2019" name="Int. J. Syst. Evol. Microbiol.">
        <title>The Global Catalogue of Microorganisms (GCM) 10K type strain sequencing project: providing services to taxonomists for standard genome sequencing and annotation.</title>
        <authorList>
            <consortium name="The Broad Institute Genomics Platform"/>
            <consortium name="The Broad Institute Genome Sequencing Center for Infectious Disease"/>
            <person name="Wu L."/>
            <person name="Ma J."/>
        </authorList>
    </citation>
    <scope>NUCLEOTIDE SEQUENCE [LARGE SCALE GENOMIC DNA]</scope>
    <source>
        <strain evidence="9">JCM 11496</strain>
    </source>
</reference>
<feature type="region of interest" description="Disordered" evidence="6">
    <location>
        <begin position="1"/>
        <end position="23"/>
    </location>
</feature>
<dbReference type="InterPro" id="IPR027417">
    <property type="entry name" value="P-loop_NTPase"/>
</dbReference>
<sequence>MNQPTVSSRTTSPGSAPPPAPASAVVVDSLTKSYRQPRKGNLVAVDKLSLTIETGETYALLGPNGAGKSTTIEILEGHREPTSGTVTVLGQNPYKAPALFRSRIGIVLQEATDMGTLKVAEALKDAAAFYPNPRRVDEVMDAVGIEEKAGALIKSLSGGQRRRVDVALGMIGNPELLFLDEPTTGFDPAARRRFWDLIRGLGKDGTTIVLTTHYLDEAQHLSDRLGIIASGRVIATGTADSVGGPDLRIPRVRWRDDDGQHEEATTSPGALIHQLTEGGAWEPTDLEVIRPSLEDVYLELLRRHDADTAATTTAGPLTSYEGA</sequence>
<dbReference type="InterPro" id="IPR017871">
    <property type="entry name" value="ABC_transporter-like_CS"/>
</dbReference>
<comment type="caution">
    <text evidence="8">The sequence shown here is derived from an EMBL/GenBank/DDBJ whole genome shotgun (WGS) entry which is preliminary data.</text>
</comment>
<dbReference type="PROSITE" id="PS50893">
    <property type="entry name" value="ABC_TRANSPORTER_2"/>
    <property type="match status" value="1"/>
</dbReference>
<evidence type="ECO:0000256" key="2">
    <source>
        <dbReference type="ARBA" id="ARBA00022448"/>
    </source>
</evidence>
<dbReference type="PANTHER" id="PTHR42711:SF17">
    <property type="entry name" value="ABC TRANSPORTER ATP-BINDING PROTEIN"/>
    <property type="match status" value="1"/>
</dbReference>
<dbReference type="GO" id="GO:0005524">
    <property type="term" value="F:ATP binding"/>
    <property type="evidence" value="ECO:0007669"/>
    <property type="project" value="UniProtKB-KW"/>
</dbReference>
<evidence type="ECO:0000256" key="5">
    <source>
        <dbReference type="ARBA" id="ARBA00023251"/>
    </source>
</evidence>
<evidence type="ECO:0000259" key="7">
    <source>
        <dbReference type="PROSITE" id="PS50893"/>
    </source>
</evidence>
<dbReference type="SUPFAM" id="SSF52540">
    <property type="entry name" value="P-loop containing nucleoside triphosphate hydrolases"/>
    <property type="match status" value="1"/>
</dbReference>
<dbReference type="SMART" id="SM00382">
    <property type="entry name" value="AAA"/>
    <property type="match status" value="1"/>
</dbReference>
<dbReference type="InterPro" id="IPR003593">
    <property type="entry name" value="AAA+_ATPase"/>
</dbReference>
<keyword evidence="9" id="KW-1185">Reference proteome</keyword>
<evidence type="ECO:0000313" key="8">
    <source>
        <dbReference type="EMBL" id="MFD1846365.1"/>
    </source>
</evidence>